<name>A0A0E9RIZ6_ANGAN</name>
<evidence type="ECO:0000313" key="1">
    <source>
        <dbReference type="EMBL" id="JAH28293.1"/>
    </source>
</evidence>
<organism evidence="1">
    <name type="scientific">Anguilla anguilla</name>
    <name type="common">European freshwater eel</name>
    <name type="synonym">Muraena anguilla</name>
    <dbReference type="NCBI Taxonomy" id="7936"/>
    <lineage>
        <taxon>Eukaryota</taxon>
        <taxon>Metazoa</taxon>
        <taxon>Chordata</taxon>
        <taxon>Craniata</taxon>
        <taxon>Vertebrata</taxon>
        <taxon>Euteleostomi</taxon>
        <taxon>Actinopterygii</taxon>
        <taxon>Neopterygii</taxon>
        <taxon>Teleostei</taxon>
        <taxon>Anguilliformes</taxon>
        <taxon>Anguillidae</taxon>
        <taxon>Anguilla</taxon>
    </lineage>
</organism>
<dbReference type="EMBL" id="GBXM01080284">
    <property type="protein sequence ID" value="JAH28293.1"/>
    <property type="molecule type" value="Transcribed_RNA"/>
</dbReference>
<sequence length="19" mass="2172">MAICNLNANSTSYLLWEMP</sequence>
<proteinExistence type="predicted"/>
<protein>
    <submittedName>
        <fullName evidence="1">Uncharacterized protein</fullName>
    </submittedName>
</protein>
<accession>A0A0E9RIZ6</accession>
<reference evidence="1" key="2">
    <citation type="journal article" date="2015" name="Fish Shellfish Immunol.">
        <title>Early steps in the European eel (Anguilla anguilla)-Vibrio vulnificus interaction in the gills: Role of the RtxA13 toxin.</title>
        <authorList>
            <person name="Callol A."/>
            <person name="Pajuelo D."/>
            <person name="Ebbesson L."/>
            <person name="Teles M."/>
            <person name="MacKenzie S."/>
            <person name="Amaro C."/>
        </authorList>
    </citation>
    <scope>NUCLEOTIDE SEQUENCE</scope>
</reference>
<dbReference type="AlphaFoldDB" id="A0A0E9RIZ6"/>
<reference evidence="1" key="1">
    <citation type="submission" date="2014-11" db="EMBL/GenBank/DDBJ databases">
        <authorList>
            <person name="Amaro Gonzalez C."/>
        </authorList>
    </citation>
    <scope>NUCLEOTIDE SEQUENCE</scope>
</reference>